<keyword evidence="5 16" id="KW-0963">Cytoplasm</keyword>
<feature type="active site" description="Proton donor" evidence="16">
    <location>
        <position position="228"/>
    </location>
</feature>
<evidence type="ECO:0000256" key="11">
    <source>
        <dbReference type="ARBA" id="ARBA00022984"/>
    </source>
</evidence>
<comment type="cofactor">
    <cofactor evidence="1 16">
        <name>FAD</name>
        <dbReference type="ChEBI" id="CHEBI:57692"/>
    </cofactor>
</comment>
<evidence type="ECO:0000256" key="10">
    <source>
        <dbReference type="ARBA" id="ARBA00022960"/>
    </source>
</evidence>
<dbReference type="GO" id="GO:0009252">
    <property type="term" value="P:peptidoglycan biosynthetic process"/>
    <property type="evidence" value="ECO:0007669"/>
    <property type="project" value="UniProtKB-UniRule"/>
</dbReference>
<dbReference type="Gene3D" id="3.30.43.10">
    <property type="entry name" value="Uridine Diphospho-n-acetylenolpyruvylglucosamine Reductase, domain 2"/>
    <property type="match status" value="1"/>
</dbReference>
<comment type="catalytic activity">
    <reaction evidence="15 16">
        <text>UDP-N-acetyl-alpha-D-muramate + NADP(+) = UDP-N-acetyl-3-O-(1-carboxyvinyl)-alpha-D-glucosamine + NADPH + H(+)</text>
        <dbReference type="Rhea" id="RHEA:12248"/>
        <dbReference type="ChEBI" id="CHEBI:15378"/>
        <dbReference type="ChEBI" id="CHEBI:57783"/>
        <dbReference type="ChEBI" id="CHEBI:58349"/>
        <dbReference type="ChEBI" id="CHEBI:68483"/>
        <dbReference type="ChEBI" id="CHEBI:70757"/>
        <dbReference type="EC" id="1.3.1.98"/>
    </reaction>
</comment>
<evidence type="ECO:0000256" key="15">
    <source>
        <dbReference type="ARBA" id="ARBA00048914"/>
    </source>
</evidence>
<evidence type="ECO:0000256" key="6">
    <source>
        <dbReference type="ARBA" id="ARBA00022618"/>
    </source>
</evidence>
<keyword evidence="7 16" id="KW-0285">Flavoprotein</keyword>
<dbReference type="HAMAP" id="MF_00037">
    <property type="entry name" value="MurB"/>
    <property type="match status" value="1"/>
</dbReference>
<gene>
    <name evidence="16 18" type="primary">murB</name>
    <name evidence="18" type="ORF">CLOSTMETH_02835</name>
</gene>
<comment type="similarity">
    <text evidence="16">Belongs to the MurB family.</text>
</comment>
<dbReference type="EC" id="1.3.1.98" evidence="16"/>
<dbReference type="GO" id="GO:0008762">
    <property type="term" value="F:UDP-N-acetylmuramate dehydrogenase activity"/>
    <property type="evidence" value="ECO:0007669"/>
    <property type="project" value="UniProtKB-UniRule"/>
</dbReference>
<keyword evidence="19" id="KW-1185">Reference proteome</keyword>
<evidence type="ECO:0000256" key="3">
    <source>
        <dbReference type="ARBA" id="ARBA00004496"/>
    </source>
</evidence>
<proteinExistence type="inferred from homology"/>
<dbReference type="AlphaFoldDB" id="C0EG43"/>
<dbReference type="PANTHER" id="PTHR21071:SF4">
    <property type="entry name" value="UDP-N-ACETYLENOLPYRUVOYLGLUCOSAMINE REDUCTASE"/>
    <property type="match status" value="1"/>
</dbReference>
<dbReference type="eggNOG" id="COG0812">
    <property type="taxonomic scope" value="Bacteria"/>
</dbReference>
<dbReference type="InterPro" id="IPR036635">
    <property type="entry name" value="MurB_C_sf"/>
</dbReference>
<keyword evidence="6 16" id="KW-0132">Cell division</keyword>
<evidence type="ECO:0000256" key="16">
    <source>
        <dbReference type="HAMAP-Rule" id="MF_00037"/>
    </source>
</evidence>
<dbReference type="Gene3D" id="3.30.465.10">
    <property type="match status" value="1"/>
</dbReference>
<sequence length="304" mass="33669">MTDSYNALEHCLEENGIRYEWGVPLKEYTSFKIGGNCTILLSPDSIEQVQNAIRCCRKHNINYFILGKGSNLLVSDDGFEGAVICTSNSLHEITMVGETTIACQAGVHLSKLCTFAFEQGLTGLEFAYGIPGTVGGAAYMNAGAYGGEMKDVITRCDHIDGEGNPGTFLRKQLDFSYRHSAYSDQNYCITTIYFRLQKGDPEAIKARMEELMHRRVTKQPLEYPSAGSTFKRPEGAYASALIEQCGLKGRSVGDAQVSEKHSGFLINRGEATCKQVLELIEQVQQEVYERTGFSLECEVKRIGF</sequence>
<dbReference type="InterPro" id="IPR006094">
    <property type="entry name" value="Oxid_FAD_bind_N"/>
</dbReference>
<dbReference type="NCBIfam" id="TIGR00179">
    <property type="entry name" value="murB"/>
    <property type="match status" value="1"/>
</dbReference>
<evidence type="ECO:0000256" key="1">
    <source>
        <dbReference type="ARBA" id="ARBA00001974"/>
    </source>
</evidence>
<keyword evidence="9 16" id="KW-0521">NADP</keyword>
<evidence type="ECO:0000256" key="7">
    <source>
        <dbReference type="ARBA" id="ARBA00022630"/>
    </source>
</evidence>
<evidence type="ECO:0000256" key="14">
    <source>
        <dbReference type="ARBA" id="ARBA00023316"/>
    </source>
</evidence>
<keyword evidence="11 16" id="KW-0573">Peptidoglycan synthesis</keyword>
<dbReference type="PROSITE" id="PS51387">
    <property type="entry name" value="FAD_PCMH"/>
    <property type="match status" value="1"/>
</dbReference>
<evidence type="ECO:0000256" key="5">
    <source>
        <dbReference type="ARBA" id="ARBA00022490"/>
    </source>
</evidence>
<dbReference type="InterPro" id="IPR036318">
    <property type="entry name" value="FAD-bd_PCMH-like_sf"/>
</dbReference>
<accession>C0EG43</accession>
<keyword evidence="10 16" id="KW-0133">Cell shape</keyword>
<comment type="subcellular location">
    <subcellularLocation>
        <location evidence="3 16">Cytoplasm</location>
    </subcellularLocation>
</comment>
<dbReference type="GO" id="GO:0005829">
    <property type="term" value="C:cytosol"/>
    <property type="evidence" value="ECO:0007669"/>
    <property type="project" value="TreeGrafter"/>
</dbReference>
<dbReference type="STRING" id="537013.CLOSTMETH_02835"/>
<keyword evidence="12 16" id="KW-0560">Oxidoreductase</keyword>
<keyword evidence="14 16" id="KW-0961">Cell wall biogenesis/degradation</keyword>
<dbReference type="InterPro" id="IPR016169">
    <property type="entry name" value="FAD-bd_PCMH_sub2"/>
</dbReference>
<dbReference type="Pfam" id="PF02873">
    <property type="entry name" value="MurB_C"/>
    <property type="match status" value="1"/>
</dbReference>
<dbReference type="EMBL" id="ACEC01000095">
    <property type="protein sequence ID" value="EEG29564.1"/>
    <property type="molecule type" value="Genomic_DNA"/>
</dbReference>
<dbReference type="SUPFAM" id="SSF56194">
    <property type="entry name" value="Uridine diphospho-N-Acetylenolpyruvylglucosamine reductase, MurB, C-terminal domain"/>
    <property type="match status" value="1"/>
</dbReference>
<dbReference type="InterPro" id="IPR016167">
    <property type="entry name" value="FAD-bd_PCMH_sub1"/>
</dbReference>
<keyword evidence="13 16" id="KW-0131">Cell cycle</keyword>
<dbReference type="Pfam" id="PF01565">
    <property type="entry name" value="FAD_binding_4"/>
    <property type="match status" value="1"/>
</dbReference>
<dbReference type="GO" id="GO:0008360">
    <property type="term" value="P:regulation of cell shape"/>
    <property type="evidence" value="ECO:0007669"/>
    <property type="project" value="UniProtKB-KW"/>
</dbReference>
<comment type="pathway">
    <text evidence="4 16">Cell wall biogenesis; peptidoglycan biosynthesis.</text>
</comment>
<dbReference type="GO" id="GO:0071949">
    <property type="term" value="F:FAD binding"/>
    <property type="evidence" value="ECO:0007669"/>
    <property type="project" value="InterPro"/>
</dbReference>
<reference evidence="18 19" key="2">
    <citation type="submission" date="2009-02" db="EMBL/GenBank/DDBJ databases">
        <title>Draft genome sequence of Clostridium methylpentosum (DSM 5476).</title>
        <authorList>
            <person name="Sudarsanam P."/>
            <person name="Ley R."/>
            <person name="Guruge J."/>
            <person name="Turnbaugh P.J."/>
            <person name="Mahowald M."/>
            <person name="Liep D."/>
            <person name="Gordon J."/>
        </authorList>
    </citation>
    <scope>NUCLEOTIDE SEQUENCE [LARGE SCALE GENOMIC DNA]</scope>
    <source>
        <strain evidence="18 19">DSM 5476</strain>
    </source>
</reference>
<organism evidence="18 19">
    <name type="scientific">[Clostridium] methylpentosum DSM 5476</name>
    <dbReference type="NCBI Taxonomy" id="537013"/>
    <lineage>
        <taxon>Bacteria</taxon>
        <taxon>Bacillati</taxon>
        <taxon>Bacillota</taxon>
        <taxon>Clostridia</taxon>
        <taxon>Eubacteriales</taxon>
        <taxon>Oscillospiraceae</taxon>
        <taxon>Oscillospiraceae incertae sedis</taxon>
    </lineage>
</organism>
<evidence type="ECO:0000256" key="12">
    <source>
        <dbReference type="ARBA" id="ARBA00023002"/>
    </source>
</evidence>
<dbReference type="UniPathway" id="UPA00219"/>
<keyword evidence="8 16" id="KW-0274">FAD</keyword>
<dbReference type="InterPro" id="IPR011601">
    <property type="entry name" value="MurB_C"/>
</dbReference>
<evidence type="ECO:0000256" key="4">
    <source>
        <dbReference type="ARBA" id="ARBA00004752"/>
    </source>
</evidence>
<evidence type="ECO:0000256" key="2">
    <source>
        <dbReference type="ARBA" id="ARBA00003921"/>
    </source>
</evidence>
<dbReference type="GO" id="GO:0051301">
    <property type="term" value="P:cell division"/>
    <property type="evidence" value="ECO:0007669"/>
    <property type="project" value="UniProtKB-KW"/>
</dbReference>
<dbReference type="Proteomes" id="UP000003340">
    <property type="component" value="Unassembled WGS sequence"/>
</dbReference>
<comment type="caution">
    <text evidence="18">The sequence shown here is derived from an EMBL/GenBank/DDBJ whole genome shotgun (WGS) entry which is preliminary data.</text>
</comment>
<dbReference type="Gene3D" id="3.90.78.10">
    <property type="entry name" value="UDP-N-acetylenolpyruvoylglucosamine reductase, C-terminal domain"/>
    <property type="match status" value="1"/>
</dbReference>
<dbReference type="GO" id="GO:0071555">
    <property type="term" value="P:cell wall organization"/>
    <property type="evidence" value="ECO:0007669"/>
    <property type="project" value="UniProtKB-KW"/>
</dbReference>
<evidence type="ECO:0000313" key="18">
    <source>
        <dbReference type="EMBL" id="EEG29564.1"/>
    </source>
</evidence>
<dbReference type="InterPro" id="IPR003170">
    <property type="entry name" value="MurB"/>
</dbReference>
<feature type="active site" evidence="16">
    <location>
        <position position="178"/>
    </location>
</feature>
<feature type="domain" description="FAD-binding PCMH-type" evidence="17">
    <location>
        <begin position="33"/>
        <end position="214"/>
    </location>
</feature>
<comment type="function">
    <text evidence="2 16">Cell wall formation.</text>
</comment>
<evidence type="ECO:0000313" key="19">
    <source>
        <dbReference type="Proteomes" id="UP000003340"/>
    </source>
</evidence>
<evidence type="ECO:0000256" key="13">
    <source>
        <dbReference type="ARBA" id="ARBA00023306"/>
    </source>
</evidence>
<feature type="active site" evidence="16">
    <location>
        <position position="298"/>
    </location>
</feature>
<protein>
    <recommendedName>
        <fullName evidence="16">UDP-N-acetylenolpyruvoylglucosamine reductase</fullName>
        <ecNumber evidence="16">1.3.1.98</ecNumber>
    </recommendedName>
    <alternativeName>
        <fullName evidence="16">UDP-N-acetylmuramate dehydrogenase</fullName>
    </alternativeName>
</protein>
<evidence type="ECO:0000259" key="17">
    <source>
        <dbReference type="PROSITE" id="PS51387"/>
    </source>
</evidence>
<evidence type="ECO:0000256" key="9">
    <source>
        <dbReference type="ARBA" id="ARBA00022857"/>
    </source>
</evidence>
<dbReference type="PANTHER" id="PTHR21071">
    <property type="entry name" value="UDP-N-ACETYLENOLPYRUVOYLGLUCOSAMINE REDUCTASE"/>
    <property type="match status" value="1"/>
</dbReference>
<dbReference type="HOGENOM" id="CLU_035304_1_1_9"/>
<evidence type="ECO:0000256" key="8">
    <source>
        <dbReference type="ARBA" id="ARBA00022827"/>
    </source>
</evidence>
<name>C0EG43_9FIRM</name>
<reference evidence="18 19" key="1">
    <citation type="submission" date="2009-01" db="EMBL/GenBank/DDBJ databases">
        <authorList>
            <person name="Fulton L."/>
            <person name="Clifton S."/>
            <person name="Fulton B."/>
            <person name="Xu J."/>
            <person name="Minx P."/>
            <person name="Pepin K.H."/>
            <person name="Johnson M."/>
            <person name="Bhonagiri V."/>
            <person name="Nash W.E."/>
            <person name="Mardis E.R."/>
            <person name="Wilson R.K."/>
        </authorList>
    </citation>
    <scope>NUCLEOTIDE SEQUENCE [LARGE SCALE GENOMIC DNA]</scope>
    <source>
        <strain evidence="18 19">DSM 5476</strain>
    </source>
</reference>
<dbReference type="SUPFAM" id="SSF56176">
    <property type="entry name" value="FAD-binding/transporter-associated domain-like"/>
    <property type="match status" value="1"/>
</dbReference>
<dbReference type="NCBIfam" id="NF010480">
    <property type="entry name" value="PRK13905.1"/>
    <property type="match status" value="1"/>
</dbReference>
<dbReference type="InterPro" id="IPR016166">
    <property type="entry name" value="FAD-bd_PCMH"/>
</dbReference>